<keyword evidence="2 6" id="KW-0285">Flavoprotein</keyword>
<evidence type="ECO:0000256" key="5">
    <source>
        <dbReference type="ARBA" id="ARBA00023096"/>
    </source>
</evidence>
<feature type="domain" description="Pyridoxamine 5'-phosphate oxidase N-terminal" evidence="7">
    <location>
        <begin position="44"/>
        <end position="165"/>
    </location>
</feature>
<name>A0ABU7M0P3_9PROT</name>
<feature type="binding site" evidence="6">
    <location>
        <begin position="70"/>
        <end position="75"/>
    </location>
    <ligand>
        <name>FMN</name>
        <dbReference type="ChEBI" id="CHEBI:58210"/>
    </ligand>
</feature>
<evidence type="ECO:0000313" key="9">
    <source>
        <dbReference type="EMBL" id="MEE2567387.1"/>
    </source>
</evidence>
<comment type="subunit">
    <text evidence="6">Homodimer.</text>
</comment>
<dbReference type="SUPFAM" id="SSF50475">
    <property type="entry name" value="FMN-binding split barrel"/>
    <property type="match status" value="1"/>
</dbReference>
<reference evidence="9 10" key="1">
    <citation type="submission" date="2024-01" db="EMBL/GenBank/DDBJ databases">
        <title>Hyphobacterium bacterium isolated from marine sediment.</title>
        <authorList>
            <person name="Zhao S."/>
        </authorList>
    </citation>
    <scope>NUCLEOTIDE SEQUENCE [LARGE SCALE GENOMIC DNA]</scope>
    <source>
        <strain evidence="9 10">Y60-23</strain>
    </source>
</reference>
<dbReference type="PROSITE" id="PS01064">
    <property type="entry name" value="PYRIDOX_OXIDASE"/>
    <property type="match status" value="1"/>
</dbReference>
<keyword evidence="4 6" id="KW-0560">Oxidoreductase</keyword>
<dbReference type="InterPro" id="IPR019576">
    <property type="entry name" value="Pyridoxamine_oxidase_dimer_C"/>
</dbReference>
<dbReference type="Proteomes" id="UP001310692">
    <property type="component" value="Unassembled WGS sequence"/>
</dbReference>
<feature type="binding site" evidence="6">
    <location>
        <position position="204"/>
    </location>
    <ligand>
        <name>FMN</name>
        <dbReference type="ChEBI" id="CHEBI:58210"/>
    </ligand>
</feature>
<keyword evidence="10" id="KW-1185">Reference proteome</keyword>
<comment type="function">
    <text evidence="6">Catalyzes the oxidation of either pyridoxine 5'-phosphate (PNP) or pyridoxamine 5'-phosphate (PMP) into pyridoxal 5'-phosphate (PLP).</text>
</comment>
<feature type="binding site" evidence="6">
    <location>
        <position position="75"/>
    </location>
    <ligand>
        <name>substrate</name>
    </ligand>
</feature>
<evidence type="ECO:0000256" key="6">
    <source>
        <dbReference type="HAMAP-Rule" id="MF_01629"/>
    </source>
</evidence>
<feature type="binding site" evidence="6">
    <location>
        <position position="140"/>
    </location>
    <ligand>
        <name>substrate</name>
    </ligand>
</feature>
<feature type="domain" description="Pyridoxine 5'-phosphate oxidase dimerisation C-terminal" evidence="8">
    <location>
        <begin position="181"/>
        <end position="223"/>
    </location>
</feature>
<dbReference type="NCBIfam" id="NF004231">
    <property type="entry name" value="PRK05679.1"/>
    <property type="match status" value="1"/>
</dbReference>
<dbReference type="PANTHER" id="PTHR10851:SF0">
    <property type="entry name" value="PYRIDOXINE-5'-PHOSPHATE OXIDASE"/>
    <property type="match status" value="1"/>
</dbReference>
<dbReference type="PIRSF" id="PIRSF000190">
    <property type="entry name" value="Pyd_amn-ph_oxd"/>
    <property type="match status" value="1"/>
</dbReference>
<feature type="binding site" evidence="6">
    <location>
        <position position="114"/>
    </location>
    <ligand>
        <name>FMN</name>
        <dbReference type="ChEBI" id="CHEBI:58210"/>
    </ligand>
</feature>
<comment type="cofactor">
    <cofactor evidence="6">
        <name>FMN</name>
        <dbReference type="ChEBI" id="CHEBI:58210"/>
    </cofactor>
    <text evidence="6">Binds 1 FMN per subunit.</text>
</comment>
<comment type="catalytic activity">
    <reaction evidence="6">
        <text>pyridoxine 5'-phosphate + O2 = pyridoxal 5'-phosphate + H2O2</text>
        <dbReference type="Rhea" id="RHEA:15149"/>
        <dbReference type="ChEBI" id="CHEBI:15379"/>
        <dbReference type="ChEBI" id="CHEBI:16240"/>
        <dbReference type="ChEBI" id="CHEBI:58589"/>
        <dbReference type="ChEBI" id="CHEBI:597326"/>
        <dbReference type="EC" id="1.4.3.5"/>
    </reaction>
</comment>
<dbReference type="NCBIfam" id="TIGR00558">
    <property type="entry name" value="pdxH"/>
    <property type="match status" value="1"/>
</dbReference>
<comment type="similarity">
    <text evidence="1 6">Belongs to the pyridoxamine 5'-phosphate oxidase family.</text>
</comment>
<gene>
    <name evidence="6 9" type="primary">pdxH</name>
    <name evidence="9" type="ORF">V0U35_11935</name>
</gene>
<comment type="catalytic activity">
    <reaction evidence="6">
        <text>pyridoxamine 5'-phosphate + O2 + H2O = pyridoxal 5'-phosphate + H2O2 + NH4(+)</text>
        <dbReference type="Rhea" id="RHEA:15817"/>
        <dbReference type="ChEBI" id="CHEBI:15377"/>
        <dbReference type="ChEBI" id="CHEBI:15379"/>
        <dbReference type="ChEBI" id="CHEBI:16240"/>
        <dbReference type="ChEBI" id="CHEBI:28938"/>
        <dbReference type="ChEBI" id="CHEBI:58451"/>
        <dbReference type="ChEBI" id="CHEBI:597326"/>
        <dbReference type="EC" id="1.4.3.5"/>
    </reaction>
</comment>
<feature type="binding site" evidence="6">
    <location>
        <begin position="85"/>
        <end position="86"/>
    </location>
    <ligand>
        <name>FMN</name>
        <dbReference type="ChEBI" id="CHEBI:58210"/>
    </ligand>
</feature>
<dbReference type="Pfam" id="PF01243">
    <property type="entry name" value="PNPOx_N"/>
    <property type="match status" value="1"/>
</dbReference>
<feature type="binding site" evidence="6">
    <location>
        <position position="132"/>
    </location>
    <ligand>
        <name>substrate</name>
    </ligand>
</feature>
<dbReference type="Gene3D" id="2.30.110.10">
    <property type="entry name" value="Electron Transport, Fmn-binding Protein, Chain A"/>
    <property type="match status" value="1"/>
</dbReference>
<dbReference type="EMBL" id="JAZDRO010000005">
    <property type="protein sequence ID" value="MEE2567387.1"/>
    <property type="molecule type" value="Genomic_DNA"/>
</dbReference>
<feature type="binding site" evidence="6">
    <location>
        <position position="92"/>
    </location>
    <ligand>
        <name>FMN</name>
        <dbReference type="ChEBI" id="CHEBI:58210"/>
    </ligand>
</feature>
<dbReference type="InterPro" id="IPR012349">
    <property type="entry name" value="Split_barrel_FMN-bd"/>
</dbReference>
<proteinExistence type="inferred from homology"/>
<dbReference type="InterPro" id="IPR019740">
    <property type="entry name" value="Pyridox_Oxase_CS"/>
</dbReference>
<accession>A0ABU7M0P3</accession>
<keyword evidence="5 6" id="KW-0664">Pyridoxine biosynthesis</keyword>
<dbReference type="InterPro" id="IPR000659">
    <property type="entry name" value="Pyridox_Oxase"/>
</dbReference>
<evidence type="ECO:0000256" key="2">
    <source>
        <dbReference type="ARBA" id="ARBA00022630"/>
    </source>
</evidence>
<evidence type="ECO:0000256" key="3">
    <source>
        <dbReference type="ARBA" id="ARBA00022643"/>
    </source>
</evidence>
<comment type="pathway">
    <text evidence="6">Cofactor metabolism; pyridoxal 5'-phosphate salvage; pyridoxal 5'-phosphate from pyridoxine 5'-phosphate: step 1/1.</text>
</comment>
<evidence type="ECO:0000313" key="10">
    <source>
        <dbReference type="Proteomes" id="UP001310692"/>
    </source>
</evidence>
<evidence type="ECO:0000256" key="4">
    <source>
        <dbReference type="ARBA" id="ARBA00023002"/>
    </source>
</evidence>
<evidence type="ECO:0000259" key="8">
    <source>
        <dbReference type="Pfam" id="PF10590"/>
    </source>
</evidence>
<feature type="binding site" evidence="6">
    <location>
        <begin position="149"/>
        <end position="150"/>
    </location>
    <ligand>
        <name>FMN</name>
        <dbReference type="ChEBI" id="CHEBI:58210"/>
    </ligand>
</feature>
<comment type="pathway">
    <text evidence="6">Cofactor metabolism; pyridoxal 5'-phosphate salvage; pyridoxal 5'-phosphate from pyridoxamine 5'-phosphate: step 1/1.</text>
</comment>
<dbReference type="InterPro" id="IPR011576">
    <property type="entry name" value="Pyridox_Oxase_N"/>
</dbReference>
<dbReference type="Pfam" id="PF10590">
    <property type="entry name" value="PNP_phzG_C"/>
    <property type="match status" value="1"/>
</dbReference>
<evidence type="ECO:0000256" key="1">
    <source>
        <dbReference type="ARBA" id="ARBA00007301"/>
    </source>
</evidence>
<keyword evidence="3 6" id="KW-0288">FMN</keyword>
<protein>
    <recommendedName>
        <fullName evidence="6">Pyridoxine/pyridoxamine 5'-phosphate oxidase</fullName>
        <ecNumber evidence="6">1.4.3.5</ecNumber>
    </recommendedName>
    <alternativeName>
        <fullName evidence="6">PNP/PMP oxidase</fullName>
        <shortName evidence="6">PNPOx</shortName>
    </alternativeName>
    <alternativeName>
        <fullName evidence="6">Pyridoxal 5'-phosphate synthase</fullName>
    </alternativeName>
</protein>
<organism evidence="9 10">
    <name type="scientific">Hyphobacterium marinum</name>
    <dbReference type="NCBI Taxonomy" id="3116574"/>
    <lineage>
        <taxon>Bacteria</taxon>
        <taxon>Pseudomonadati</taxon>
        <taxon>Pseudomonadota</taxon>
        <taxon>Alphaproteobacteria</taxon>
        <taxon>Maricaulales</taxon>
        <taxon>Maricaulaceae</taxon>
        <taxon>Hyphobacterium</taxon>
    </lineage>
</organism>
<dbReference type="HAMAP" id="MF_01629">
    <property type="entry name" value="PdxH"/>
    <property type="match status" value="1"/>
</dbReference>
<evidence type="ECO:0000259" key="7">
    <source>
        <dbReference type="Pfam" id="PF01243"/>
    </source>
</evidence>
<sequence>MKKATPDIPPSPSEADYAQTADANAVEIFTETDPVALFADWLADARRKEPNDANAVALATADADGLPDVRMVLLKDADAAGFVFYTNLESAKGMQLAANPKAAMCFHWKSLRRQVRLRGAIEPVSAEEADTYFASRARDSRIGAWASAQSRSLESRFALEKAVAREAARFGLGEVPRPPHWSGFRLVPQSFEFWRDRPFRLHDRLVFRRESPASPWQTDRLYP</sequence>
<feature type="binding site" evidence="6">
    <location>
        <position position="136"/>
    </location>
    <ligand>
        <name>substrate</name>
    </ligand>
</feature>
<dbReference type="RefSeq" id="WP_330196948.1">
    <property type="nucleotide sequence ID" value="NZ_JAZDRO010000005.1"/>
</dbReference>
<dbReference type="PANTHER" id="PTHR10851">
    <property type="entry name" value="PYRIDOXINE-5-PHOSPHATE OXIDASE"/>
    <property type="match status" value="1"/>
</dbReference>
<comment type="caution">
    <text evidence="9">The sequence shown here is derived from an EMBL/GenBank/DDBJ whole genome shotgun (WGS) entry which is preliminary data.</text>
</comment>
<dbReference type="EC" id="1.4.3.5" evidence="6"/>
<feature type="binding site" evidence="6">
    <location>
        <position position="194"/>
    </location>
    <ligand>
        <name>FMN</name>
        <dbReference type="ChEBI" id="CHEBI:58210"/>
    </ligand>
</feature>
<comment type="caution">
    <text evidence="6">Lacks conserved residue(s) required for the propagation of feature annotation.</text>
</comment>
<feature type="binding site" evidence="6">
    <location>
        <begin position="200"/>
        <end position="202"/>
    </location>
    <ligand>
        <name>substrate</name>
    </ligand>
</feature>
<dbReference type="GO" id="GO:0004733">
    <property type="term" value="F:pyridoxamine phosphate oxidase activity"/>
    <property type="evidence" value="ECO:0007669"/>
    <property type="project" value="UniProtKB-EC"/>
</dbReference>